<gene>
    <name evidence="13" type="ORF">MUY27_19940</name>
</gene>
<dbReference type="InterPro" id="IPR023997">
    <property type="entry name" value="TonB-dep_OMP_SusC/RagA_CS"/>
</dbReference>
<dbReference type="NCBIfam" id="TIGR04056">
    <property type="entry name" value="OMP_RagA_SusC"/>
    <property type="match status" value="1"/>
</dbReference>
<keyword evidence="2 8" id="KW-0813">Transport</keyword>
<organism evidence="13 14">
    <name type="scientific">Mucilaginibacter straminoryzae</name>
    <dbReference type="NCBI Taxonomy" id="2932774"/>
    <lineage>
        <taxon>Bacteria</taxon>
        <taxon>Pseudomonadati</taxon>
        <taxon>Bacteroidota</taxon>
        <taxon>Sphingobacteriia</taxon>
        <taxon>Sphingobacteriales</taxon>
        <taxon>Sphingobacteriaceae</taxon>
        <taxon>Mucilaginibacter</taxon>
    </lineage>
</organism>
<dbReference type="RefSeq" id="WP_245133153.1">
    <property type="nucleotide sequence ID" value="NZ_JALJEJ010000015.1"/>
</dbReference>
<dbReference type="PROSITE" id="PS52016">
    <property type="entry name" value="TONB_DEPENDENT_REC_3"/>
    <property type="match status" value="1"/>
</dbReference>
<protein>
    <submittedName>
        <fullName evidence="13">TonB-dependent receptor</fullName>
    </submittedName>
</protein>
<dbReference type="GO" id="GO:0009279">
    <property type="term" value="C:cell outer membrane"/>
    <property type="evidence" value="ECO:0007669"/>
    <property type="project" value="UniProtKB-SubCell"/>
</dbReference>
<evidence type="ECO:0000256" key="9">
    <source>
        <dbReference type="RuleBase" id="RU003357"/>
    </source>
</evidence>
<dbReference type="SUPFAM" id="SSF49464">
    <property type="entry name" value="Carboxypeptidase regulatory domain-like"/>
    <property type="match status" value="1"/>
</dbReference>
<dbReference type="NCBIfam" id="TIGR04057">
    <property type="entry name" value="SusC_RagA_signa"/>
    <property type="match status" value="1"/>
</dbReference>
<dbReference type="EMBL" id="JALJEJ010000015">
    <property type="protein sequence ID" value="MCJ8211999.1"/>
    <property type="molecule type" value="Genomic_DNA"/>
</dbReference>
<dbReference type="InterPro" id="IPR012910">
    <property type="entry name" value="Plug_dom"/>
</dbReference>
<feature type="domain" description="TonB-dependent receptor-like beta-barrel" evidence="11">
    <location>
        <begin position="418"/>
        <end position="917"/>
    </location>
</feature>
<dbReference type="InterPro" id="IPR036942">
    <property type="entry name" value="Beta-barrel_TonB_sf"/>
</dbReference>
<evidence type="ECO:0000313" key="13">
    <source>
        <dbReference type="EMBL" id="MCJ8211999.1"/>
    </source>
</evidence>
<dbReference type="AlphaFoldDB" id="A0A9X1XBY5"/>
<evidence type="ECO:0000313" key="14">
    <source>
        <dbReference type="Proteomes" id="UP001139450"/>
    </source>
</evidence>
<comment type="subcellular location">
    <subcellularLocation>
        <location evidence="1 8">Cell outer membrane</location>
        <topology evidence="1 8">Multi-pass membrane protein</topology>
    </subcellularLocation>
</comment>
<feature type="signal peptide" evidence="10">
    <location>
        <begin position="1"/>
        <end position="21"/>
    </location>
</feature>
<keyword evidence="13" id="KW-0675">Receptor</keyword>
<evidence type="ECO:0000256" key="8">
    <source>
        <dbReference type="PROSITE-ProRule" id="PRU01360"/>
    </source>
</evidence>
<dbReference type="InterPro" id="IPR008969">
    <property type="entry name" value="CarboxyPept-like_regulatory"/>
</dbReference>
<dbReference type="Pfam" id="PF13715">
    <property type="entry name" value="CarbopepD_reg_2"/>
    <property type="match status" value="1"/>
</dbReference>
<evidence type="ECO:0000256" key="6">
    <source>
        <dbReference type="ARBA" id="ARBA00023136"/>
    </source>
</evidence>
<feature type="domain" description="TonB-dependent receptor plug" evidence="12">
    <location>
        <begin position="115"/>
        <end position="233"/>
    </location>
</feature>
<dbReference type="Pfam" id="PF07715">
    <property type="entry name" value="Plug"/>
    <property type="match status" value="1"/>
</dbReference>
<dbReference type="InterPro" id="IPR023996">
    <property type="entry name" value="TonB-dep_OMP_SusC/RagA"/>
</dbReference>
<name>A0A9X1XBY5_9SPHI</name>
<evidence type="ECO:0000259" key="11">
    <source>
        <dbReference type="Pfam" id="PF00593"/>
    </source>
</evidence>
<keyword evidence="4 8" id="KW-0812">Transmembrane</keyword>
<dbReference type="InterPro" id="IPR000531">
    <property type="entry name" value="Beta-barrel_TonB"/>
</dbReference>
<dbReference type="Gene3D" id="2.40.170.20">
    <property type="entry name" value="TonB-dependent receptor, beta-barrel domain"/>
    <property type="match status" value="1"/>
</dbReference>
<keyword evidence="14" id="KW-1185">Reference proteome</keyword>
<dbReference type="SUPFAM" id="SSF56935">
    <property type="entry name" value="Porins"/>
    <property type="match status" value="1"/>
</dbReference>
<comment type="similarity">
    <text evidence="8 9">Belongs to the TonB-dependent receptor family.</text>
</comment>
<dbReference type="InterPro" id="IPR039426">
    <property type="entry name" value="TonB-dep_rcpt-like"/>
</dbReference>
<keyword evidence="5 9" id="KW-0798">TonB box</keyword>
<dbReference type="InterPro" id="IPR037066">
    <property type="entry name" value="Plug_dom_sf"/>
</dbReference>
<dbReference type="Gene3D" id="2.60.40.1120">
    <property type="entry name" value="Carboxypeptidase-like, regulatory domain"/>
    <property type="match status" value="1"/>
</dbReference>
<reference evidence="13" key="1">
    <citation type="submission" date="2022-04" db="EMBL/GenBank/DDBJ databases">
        <title>Mucilaginibacter sp. RS28 isolated from freshwater.</title>
        <authorList>
            <person name="Ko S.-R."/>
        </authorList>
    </citation>
    <scope>NUCLEOTIDE SEQUENCE</scope>
    <source>
        <strain evidence="13">RS28</strain>
    </source>
</reference>
<sequence length="1057" mass="113852">MKKVLRNFLWVLIMLGSTAYAQTRTVTGVVTGKEDGLPLPGVSVVVKGTKIGTQTGGDGSYSIKVPAGSQTLVFSFIGFTTQSHLVSGSRLNVTLTGAASALNEVVVTGYGTQSKRENVGSISQVKGGDIAQQPVQNFQQALAGKASGVQITVPNGVLNTPPVFHIRGTNSINLSSQPLIVVDGVVSFTGDVSGGSSGGNALGNINPEDIETIDILKDASATAIYGSRGANGVVIITTKKGKKGDAVVSIDSWVGMTKVMRLPKVLDAFQYVALKNEAMTNAGSYNTNAANGALAYTEVAKDANGNPINTDWTKLVYRRGTSYNTTASISGGGEKTSYYGSVNYNKQQGVLKKNDFDNRGMLFNIDHKANKYISMGAKLSYSDQYNLAATTSGSLSGEAYATAGLGRLAVLLPPNLGPYNNDGSYNLNPATGAIGVYNNKGYTISYPNPQVALDLDRSNNELNHTAANMYLQIKPLSWMTLKSTYGIDYIYSTNDLFNNPISNFNGSAASNNASATANYSAFKRYVWDNTAQFDYTFFAKHNVSLLLGNEQQRSTSAGFGLNRSILSDPAFNVIQAGFVNVTTNNTSNNIGENYLVSFFGRFNYNFDQKYYLSATVRKDGSSTFGSNRKYGYFPGFGAGWEIAKEKFWHGVGADKVFSSFKLKASYGKVGNNSGLGDFASYGFYSSGLYNGNPTLGPNQTGNNSLGWEISKKLDVGFDFGILNDRITGSAAYYRNNISGLILQIPMAPSAGLPSNPYVNIGSMFNRGLELNIDADILRTKRFHWTSNFNISWNQNRITALLPGVNSFTYSTSSLEIANINRVGGSIGDLYIVRSAGVDPTNGRRIFINGKGQMVEYNFVGNKYTYMDGTTAPSINQAADAVDYGTGVPHYLGGLTNNFRYKAFDLNVLLTYQFGFKLYYGTQATLTDQRFWNNSVVILDHWTTPGQIAKYPKVVFGDNVSNGTSFPTDFNTYNGAFLKVKSVNFGYTLPKSLYSKIGLSSVRFYVAGYNLFVITKYPGPDPEVASNGATINGNSTPGVDRNTAANGRTLTAGVSIKF</sequence>
<keyword evidence="6 8" id="KW-0472">Membrane</keyword>
<keyword evidence="3 8" id="KW-1134">Transmembrane beta strand</keyword>
<accession>A0A9X1XBY5</accession>
<keyword evidence="10" id="KW-0732">Signal</keyword>
<evidence type="ECO:0000259" key="12">
    <source>
        <dbReference type="Pfam" id="PF07715"/>
    </source>
</evidence>
<evidence type="ECO:0000256" key="1">
    <source>
        <dbReference type="ARBA" id="ARBA00004571"/>
    </source>
</evidence>
<evidence type="ECO:0000256" key="3">
    <source>
        <dbReference type="ARBA" id="ARBA00022452"/>
    </source>
</evidence>
<feature type="chain" id="PRO_5040892952" evidence="10">
    <location>
        <begin position="22"/>
        <end position="1057"/>
    </location>
</feature>
<dbReference type="Gene3D" id="2.170.130.10">
    <property type="entry name" value="TonB-dependent receptor, plug domain"/>
    <property type="match status" value="1"/>
</dbReference>
<dbReference type="Proteomes" id="UP001139450">
    <property type="component" value="Unassembled WGS sequence"/>
</dbReference>
<evidence type="ECO:0000256" key="7">
    <source>
        <dbReference type="ARBA" id="ARBA00023237"/>
    </source>
</evidence>
<evidence type="ECO:0000256" key="2">
    <source>
        <dbReference type="ARBA" id="ARBA00022448"/>
    </source>
</evidence>
<evidence type="ECO:0000256" key="10">
    <source>
        <dbReference type="SAM" id="SignalP"/>
    </source>
</evidence>
<evidence type="ECO:0000256" key="5">
    <source>
        <dbReference type="ARBA" id="ARBA00023077"/>
    </source>
</evidence>
<dbReference type="Pfam" id="PF00593">
    <property type="entry name" value="TonB_dep_Rec_b-barrel"/>
    <property type="match status" value="1"/>
</dbReference>
<comment type="caution">
    <text evidence="13">The sequence shown here is derived from an EMBL/GenBank/DDBJ whole genome shotgun (WGS) entry which is preliminary data.</text>
</comment>
<keyword evidence="7 8" id="KW-0998">Cell outer membrane</keyword>
<evidence type="ECO:0000256" key="4">
    <source>
        <dbReference type="ARBA" id="ARBA00022692"/>
    </source>
</evidence>
<proteinExistence type="inferred from homology"/>